<evidence type="ECO:0000256" key="1">
    <source>
        <dbReference type="ARBA" id="ARBA00007137"/>
    </source>
</evidence>
<gene>
    <name evidence="4" type="ORF">S06H3_24679</name>
</gene>
<sequence>MRGSRNAYFKNPCFITAKETITPLTLEENAAEVLLALAEKDLPCLILPMPISGLTTPVSLFSTIIIGNAEILGTAAAIKAEFPKARVHGGSIAGSMDMSIGTPNFATPEATLEDMG</sequence>
<comment type="caution">
    <text evidence="4">The sequence shown here is derived from an EMBL/GenBank/DDBJ whole genome shotgun (WGS) entry which is preliminary data.</text>
</comment>
<dbReference type="Pfam" id="PF06253">
    <property type="entry name" value="MTTB"/>
    <property type="match status" value="1"/>
</dbReference>
<keyword evidence="3" id="KW-0808">Transferase</keyword>
<protein>
    <submittedName>
        <fullName evidence="4">Uncharacterized protein</fullName>
    </submittedName>
</protein>
<comment type="similarity">
    <text evidence="1">Belongs to the trimethylamine methyltransferase family.</text>
</comment>
<keyword evidence="2" id="KW-0489">Methyltransferase</keyword>
<feature type="non-terminal residue" evidence="4">
    <location>
        <position position="116"/>
    </location>
</feature>
<accession>X1M544</accession>
<reference evidence="4" key="1">
    <citation type="journal article" date="2014" name="Front. Microbiol.">
        <title>High frequency of phylogenetically diverse reductive dehalogenase-homologous genes in deep subseafloor sedimentary metagenomes.</title>
        <authorList>
            <person name="Kawai M."/>
            <person name="Futagami T."/>
            <person name="Toyoda A."/>
            <person name="Takaki Y."/>
            <person name="Nishi S."/>
            <person name="Hori S."/>
            <person name="Arai W."/>
            <person name="Tsubouchi T."/>
            <person name="Morono Y."/>
            <person name="Uchiyama I."/>
            <person name="Ito T."/>
            <person name="Fujiyama A."/>
            <person name="Inagaki F."/>
            <person name="Takami H."/>
        </authorList>
    </citation>
    <scope>NUCLEOTIDE SEQUENCE</scope>
    <source>
        <strain evidence="4">Expedition CK06-06</strain>
    </source>
</reference>
<dbReference type="GO" id="GO:0032259">
    <property type="term" value="P:methylation"/>
    <property type="evidence" value="ECO:0007669"/>
    <property type="project" value="UniProtKB-KW"/>
</dbReference>
<name>X1M544_9ZZZZ</name>
<dbReference type="InterPro" id="IPR010426">
    <property type="entry name" value="MTTB_MeTrfase"/>
</dbReference>
<dbReference type="GO" id="GO:0015948">
    <property type="term" value="P:methanogenesis"/>
    <property type="evidence" value="ECO:0007669"/>
    <property type="project" value="InterPro"/>
</dbReference>
<proteinExistence type="inferred from homology"/>
<dbReference type="InterPro" id="IPR038601">
    <property type="entry name" value="MttB-like_sf"/>
</dbReference>
<evidence type="ECO:0000313" key="4">
    <source>
        <dbReference type="EMBL" id="GAI26742.1"/>
    </source>
</evidence>
<dbReference type="AlphaFoldDB" id="X1M544"/>
<evidence type="ECO:0000256" key="3">
    <source>
        <dbReference type="ARBA" id="ARBA00022679"/>
    </source>
</evidence>
<organism evidence="4">
    <name type="scientific">marine sediment metagenome</name>
    <dbReference type="NCBI Taxonomy" id="412755"/>
    <lineage>
        <taxon>unclassified sequences</taxon>
        <taxon>metagenomes</taxon>
        <taxon>ecological metagenomes</taxon>
    </lineage>
</organism>
<dbReference type="GO" id="GO:0008168">
    <property type="term" value="F:methyltransferase activity"/>
    <property type="evidence" value="ECO:0007669"/>
    <property type="project" value="UniProtKB-KW"/>
</dbReference>
<dbReference type="EMBL" id="BARV01013840">
    <property type="protein sequence ID" value="GAI26742.1"/>
    <property type="molecule type" value="Genomic_DNA"/>
</dbReference>
<dbReference type="Gene3D" id="3.20.20.480">
    <property type="entry name" value="Trimethylamine methyltransferase-like"/>
    <property type="match status" value="1"/>
</dbReference>
<evidence type="ECO:0000256" key="2">
    <source>
        <dbReference type="ARBA" id="ARBA00022603"/>
    </source>
</evidence>